<sequence length="481" mass="51929">MAKNPLDTIRQRYPTYKEVDDLSLATAFTKKYPQYRPILEEVMSRSQKDLKGVTTPPERPRPTKDLYSLWGAEVTPEMKKTSPYLSATAKTAQEGIATPTLHFLNMAGLNLPRAVASASGYKYPESKTLPGTILSKGAGVVGGVTSPITRSIAGIGEKIPTVAKLAGVKGGAIKGAIGGAGLGAAYTPTEDVVGLKQRGIQALIGGGIGVVVGAGVAGFKQALLRKADKVNKIRKSMQDFSRKETKAYGQMEKQLGKDGKEIDPIEALNWMERQLFERGMINEAGEKIAKAGASKVDKGLYKTYTDLTDAYLKSPTGKIPTEATIKAGRDIKASGGKPRVKFKPTESGREAQNLKQDFMKAIKPKINSKNYDAMNKRYGKYKTDFETVDKHFKIWEPDWSTGKGEKALTNLARSGEMLRVADVIKQTTGINVTPDIILSYASNPVIRQLARDAGFVAAIWYAVSRQVEGGGDSSQNTSGGT</sequence>
<evidence type="ECO:0000313" key="2">
    <source>
        <dbReference type="EMBL" id="QJA83689.1"/>
    </source>
</evidence>
<dbReference type="AlphaFoldDB" id="A0A6M3KNQ0"/>
<protein>
    <submittedName>
        <fullName evidence="2">Uncharacterized protein</fullName>
    </submittedName>
</protein>
<proteinExistence type="predicted"/>
<dbReference type="EMBL" id="MT141529">
    <property type="protein sequence ID" value="QJA64953.1"/>
    <property type="molecule type" value="Genomic_DNA"/>
</dbReference>
<organism evidence="2">
    <name type="scientific">viral metagenome</name>
    <dbReference type="NCBI Taxonomy" id="1070528"/>
    <lineage>
        <taxon>unclassified sequences</taxon>
        <taxon>metagenomes</taxon>
        <taxon>organismal metagenomes</taxon>
    </lineage>
</organism>
<gene>
    <name evidence="2" type="ORF">MM415A00259_0014</name>
    <name evidence="1" type="ORF">MM415B00452_0054</name>
</gene>
<dbReference type="EMBL" id="MT142516">
    <property type="protein sequence ID" value="QJA83689.1"/>
    <property type="molecule type" value="Genomic_DNA"/>
</dbReference>
<reference evidence="2" key="1">
    <citation type="submission" date="2020-03" db="EMBL/GenBank/DDBJ databases">
        <title>The deep terrestrial virosphere.</title>
        <authorList>
            <person name="Holmfeldt K."/>
            <person name="Nilsson E."/>
            <person name="Simone D."/>
            <person name="Lopez-Fernandez M."/>
            <person name="Wu X."/>
            <person name="de Brujin I."/>
            <person name="Lundin D."/>
            <person name="Andersson A."/>
            <person name="Bertilsson S."/>
            <person name="Dopson M."/>
        </authorList>
    </citation>
    <scope>NUCLEOTIDE SEQUENCE</scope>
    <source>
        <strain evidence="2">MM415A00259</strain>
        <strain evidence="1">MM415B00452</strain>
    </source>
</reference>
<accession>A0A6M3KNQ0</accession>
<name>A0A6M3KNQ0_9ZZZZ</name>
<evidence type="ECO:0000313" key="1">
    <source>
        <dbReference type="EMBL" id="QJA64953.1"/>
    </source>
</evidence>